<reference evidence="9 10" key="1">
    <citation type="submission" date="2023-10" db="EMBL/GenBank/DDBJ databases">
        <title>Nicoliella lavandulae sp. nov. isolated from Lavandula angustifolia flowers.</title>
        <authorList>
            <person name="Alcantara C."/>
            <person name="Zuniga M."/>
            <person name="Landete J.M."/>
            <person name="Monedero V."/>
        </authorList>
    </citation>
    <scope>NUCLEOTIDE SEQUENCE [LARGE SCALE GENOMIC DNA]</scope>
    <source>
        <strain evidence="9 10">Es01</strain>
    </source>
</reference>
<keyword evidence="10" id="KW-1185">Reference proteome</keyword>
<organism evidence="9 10">
    <name type="scientific">Nicoliella lavandulae</name>
    <dbReference type="NCBI Taxonomy" id="3082954"/>
    <lineage>
        <taxon>Bacteria</taxon>
        <taxon>Bacillati</taxon>
        <taxon>Bacillota</taxon>
        <taxon>Bacilli</taxon>
        <taxon>Lactobacillales</taxon>
        <taxon>Lactobacillaceae</taxon>
        <taxon>Nicoliella</taxon>
    </lineage>
</organism>
<comment type="similarity">
    <text evidence="7">Belongs to the drug/metabolite transporter (DMT) superfamily. Small multidrug resistance (SMR) (TC 2.A.7.1) family.</text>
</comment>
<dbReference type="InterPro" id="IPR045324">
    <property type="entry name" value="Small_multidrug_res"/>
</dbReference>
<comment type="caution">
    <text evidence="9">The sequence shown here is derived from an EMBL/GenBank/DDBJ whole genome shotgun (WGS) entry which is preliminary data.</text>
</comment>
<evidence type="ECO:0000256" key="4">
    <source>
        <dbReference type="ARBA" id="ARBA00022692"/>
    </source>
</evidence>
<evidence type="ECO:0000256" key="2">
    <source>
        <dbReference type="ARBA" id="ARBA00022448"/>
    </source>
</evidence>
<dbReference type="PANTHER" id="PTHR30561">
    <property type="entry name" value="SMR FAMILY PROTON-DEPENDENT DRUG EFFLUX TRANSPORTER SUGE"/>
    <property type="match status" value="1"/>
</dbReference>
<dbReference type="Gene3D" id="1.10.3730.20">
    <property type="match status" value="1"/>
</dbReference>
<feature type="transmembrane region" description="Helical" evidence="8">
    <location>
        <begin position="85"/>
        <end position="104"/>
    </location>
</feature>
<keyword evidence="3" id="KW-1003">Cell membrane</keyword>
<dbReference type="InterPro" id="IPR000390">
    <property type="entry name" value="Small_drug/metabolite_transptr"/>
</dbReference>
<dbReference type="InterPro" id="IPR037185">
    <property type="entry name" value="EmrE-like"/>
</dbReference>
<name>A0ABU8SIX7_9LACO</name>
<accession>A0ABU8SIX7</accession>
<dbReference type="RefSeq" id="WP_339959664.1">
    <property type="nucleotide sequence ID" value="NZ_JAWMWH010000001.1"/>
</dbReference>
<evidence type="ECO:0000256" key="6">
    <source>
        <dbReference type="ARBA" id="ARBA00023136"/>
    </source>
</evidence>
<keyword evidence="2" id="KW-0813">Transport</keyword>
<dbReference type="PANTHER" id="PTHR30561:SF1">
    <property type="entry name" value="MULTIDRUG TRANSPORTER EMRE"/>
    <property type="match status" value="1"/>
</dbReference>
<evidence type="ECO:0000256" key="3">
    <source>
        <dbReference type="ARBA" id="ARBA00022475"/>
    </source>
</evidence>
<dbReference type="Proteomes" id="UP001370590">
    <property type="component" value="Unassembled WGS sequence"/>
</dbReference>
<evidence type="ECO:0000256" key="8">
    <source>
        <dbReference type="SAM" id="Phobius"/>
    </source>
</evidence>
<evidence type="ECO:0000256" key="7">
    <source>
        <dbReference type="RuleBase" id="RU003942"/>
    </source>
</evidence>
<dbReference type="EMBL" id="JAWMWH010000001">
    <property type="protein sequence ID" value="MEJ6399824.1"/>
    <property type="molecule type" value="Genomic_DNA"/>
</dbReference>
<evidence type="ECO:0000256" key="5">
    <source>
        <dbReference type="ARBA" id="ARBA00022989"/>
    </source>
</evidence>
<keyword evidence="5 8" id="KW-1133">Transmembrane helix</keyword>
<keyword evidence="4 7" id="KW-0812">Transmembrane</keyword>
<feature type="transmembrane region" description="Helical" evidence="8">
    <location>
        <begin position="27"/>
        <end position="47"/>
    </location>
</feature>
<proteinExistence type="inferred from homology"/>
<feature type="transmembrane region" description="Helical" evidence="8">
    <location>
        <begin position="59"/>
        <end position="79"/>
    </location>
</feature>
<dbReference type="SUPFAM" id="SSF103481">
    <property type="entry name" value="Multidrug resistance efflux transporter EmrE"/>
    <property type="match status" value="1"/>
</dbReference>
<gene>
    <name evidence="9" type="ORF">R4146_01295</name>
</gene>
<evidence type="ECO:0000313" key="10">
    <source>
        <dbReference type="Proteomes" id="UP001370590"/>
    </source>
</evidence>
<protein>
    <submittedName>
        <fullName evidence="9">Multidrug efflux SMR transporter</fullName>
    </submittedName>
</protein>
<dbReference type="Pfam" id="PF00893">
    <property type="entry name" value="Multi_Drug_Res"/>
    <property type="match status" value="1"/>
</dbReference>
<evidence type="ECO:0000256" key="1">
    <source>
        <dbReference type="ARBA" id="ARBA00004651"/>
    </source>
</evidence>
<sequence length="107" mass="11673">MYYYVFLLLAIIGEMIGTNLLKASLGFTRWLPAVGSIVAFTLCFYFLSLAMVKIPLNVAYATWSGVGLILATAISVLIWKDQITLMTVIGLALIVAGVIILNLFTPK</sequence>
<comment type="subcellular location">
    <subcellularLocation>
        <location evidence="1 7">Cell membrane</location>
        <topology evidence="1 7">Multi-pass membrane protein</topology>
    </subcellularLocation>
</comment>
<evidence type="ECO:0000313" key="9">
    <source>
        <dbReference type="EMBL" id="MEJ6399824.1"/>
    </source>
</evidence>
<keyword evidence="6 8" id="KW-0472">Membrane</keyword>